<keyword evidence="2" id="KW-0489">Methyltransferase</keyword>
<dbReference type="InterPro" id="IPR013216">
    <property type="entry name" value="Methyltransf_11"/>
</dbReference>
<organism evidence="2 3">
    <name type="scientific">Aquibium carbonis</name>
    <dbReference type="NCBI Taxonomy" id="2495581"/>
    <lineage>
        <taxon>Bacteria</taxon>
        <taxon>Pseudomonadati</taxon>
        <taxon>Pseudomonadota</taxon>
        <taxon>Alphaproteobacteria</taxon>
        <taxon>Hyphomicrobiales</taxon>
        <taxon>Phyllobacteriaceae</taxon>
        <taxon>Aquibium</taxon>
    </lineage>
</organism>
<sequence length="538" mass="58181">MKSYSWQSSVPPPAQPPRDVIEVTPTLIDPASTTLAAHGRTFEIAGTGDEAALAFQFTFIAGARHRVTLELSTGTAASFRLEVHGRVTKMQKAVATVAADGSILSVSEEIRDLSVSPLSDGRLAISFAFEPFRTRLEYLYVFAKGATNSESDRCAFKTAPALFEVWPSPEVFRSMEHSSASKLGDVVCAIQECVVIENFIKVEFEIHKPGTALRALGVRHRSMALAKVQWWSWPLGGRAPAPGRDDAYCWPAARKPSSPIMAPALVDRYGPAFVHDGHAVTMLLDDLPDYQSRPVEEVGQLGDVFLKAVFEDGSTHDIDIAALLQEGGDDEWLAIVNRFIADRIVSAGADPVFLEVGARGAISASIRNWTRSLGWRYAGLDIASSPNVDIVGDAHQLSRHIAEDSVDVVYSSEVLEHLVSPVSFVTQANRVLKQGGLFICRAPTTWPLHAEPWDFCRFSRHSWQGLLHPESGFEILGTCEFGKASVLPRRLGGASGALMSCHPAPLLSGVVARKIRSIGPLGSAASSPVLAMGQYDAA</sequence>
<dbReference type="GO" id="GO:0032259">
    <property type="term" value="P:methylation"/>
    <property type="evidence" value="ECO:0007669"/>
    <property type="project" value="UniProtKB-KW"/>
</dbReference>
<dbReference type="Proteomes" id="UP000278398">
    <property type="component" value="Unassembled WGS sequence"/>
</dbReference>
<dbReference type="Gene3D" id="3.40.50.150">
    <property type="entry name" value="Vaccinia Virus protein VP39"/>
    <property type="match status" value="1"/>
</dbReference>
<feature type="domain" description="Methyltransferase type 11" evidence="1">
    <location>
        <begin position="389"/>
        <end position="440"/>
    </location>
</feature>
<accession>A0A429YSI8</accession>
<keyword evidence="2" id="KW-0808">Transferase</keyword>
<gene>
    <name evidence="2" type="ORF">EJC49_21085</name>
</gene>
<dbReference type="InterPro" id="IPR029063">
    <property type="entry name" value="SAM-dependent_MTases_sf"/>
</dbReference>
<comment type="caution">
    <text evidence="2">The sequence shown here is derived from an EMBL/GenBank/DDBJ whole genome shotgun (WGS) entry which is preliminary data.</text>
</comment>
<proteinExistence type="predicted"/>
<dbReference type="EMBL" id="RWKW01000093">
    <property type="protein sequence ID" value="RST84429.1"/>
    <property type="molecule type" value="Genomic_DNA"/>
</dbReference>
<evidence type="ECO:0000313" key="2">
    <source>
        <dbReference type="EMBL" id="RST84429.1"/>
    </source>
</evidence>
<dbReference type="RefSeq" id="WP_126701898.1">
    <property type="nucleotide sequence ID" value="NZ_RWKW01000093.1"/>
</dbReference>
<keyword evidence="3" id="KW-1185">Reference proteome</keyword>
<evidence type="ECO:0000259" key="1">
    <source>
        <dbReference type="Pfam" id="PF08241"/>
    </source>
</evidence>
<dbReference type="CDD" id="cd02440">
    <property type="entry name" value="AdoMet_MTases"/>
    <property type="match status" value="1"/>
</dbReference>
<dbReference type="SUPFAM" id="SSF53335">
    <property type="entry name" value="S-adenosyl-L-methionine-dependent methyltransferases"/>
    <property type="match status" value="1"/>
</dbReference>
<dbReference type="GO" id="GO:0008757">
    <property type="term" value="F:S-adenosylmethionine-dependent methyltransferase activity"/>
    <property type="evidence" value="ECO:0007669"/>
    <property type="project" value="InterPro"/>
</dbReference>
<dbReference type="Pfam" id="PF08241">
    <property type="entry name" value="Methyltransf_11"/>
    <property type="match status" value="1"/>
</dbReference>
<dbReference type="AlphaFoldDB" id="A0A429YSI8"/>
<evidence type="ECO:0000313" key="3">
    <source>
        <dbReference type="Proteomes" id="UP000278398"/>
    </source>
</evidence>
<name>A0A429YSI8_9HYPH</name>
<reference evidence="2 3" key="1">
    <citation type="submission" date="2018-12" db="EMBL/GenBank/DDBJ databases">
        <title>Mesorhizobium carbonis sp. nov., isolated from coal mine water.</title>
        <authorList>
            <person name="Xin W."/>
            <person name="Xu Z."/>
            <person name="Xiang F."/>
            <person name="Zhang J."/>
            <person name="Xi L."/>
            <person name="Liu J."/>
        </authorList>
    </citation>
    <scope>NUCLEOTIDE SEQUENCE [LARGE SCALE GENOMIC DNA]</scope>
    <source>
        <strain evidence="2 3">B2.3</strain>
    </source>
</reference>
<protein>
    <submittedName>
        <fullName evidence="2">Class I SAM-dependent methyltransferase</fullName>
    </submittedName>
</protein>
<dbReference type="OrthoDB" id="9803855at2"/>